<comment type="caution">
    <text evidence="10">Lacks conserved residue(s) required for the propagation of feature annotation.</text>
</comment>
<dbReference type="Pfam" id="PF00133">
    <property type="entry name" value="tRNA-synt_1"/>
    <property type="match status" value="1"/>
</dbReference>
<evidence type="ECO:0000259" key="11">
    <source>
        <dbReference type="Pfam" id="PF00133"/>
    </source>
</evidence>
<comment type="cofactor">
    <cofactor evidence="10">
        <name>Zn(2+)</name>
        <dbReference type="ChEBI" id="CHEBI:29105"/>
    </cofactor>
</comment>
<dbReference type="Gene3D" id="3.40.50.620">
    <property type="entry name" value="HUPs"/>
    <property type="match status" value="2"/>
</dbReference>
<comment type="caution">
    <text evidence="13">The sequence shown here is derived from an EMBL/GenBank/DDBJ whole genome shotgun (WGS) entry which is preliminary data.</text>
</comment>
<comment type="function">
    <text evidence="10">Catalyzes the attachment of isoleucine to tRNA(Ile). As IleRS can inadvertently accommodate and process structurally similar amino acids such as valine, to avoid such errors it has two additional distinct tRNA(Ile)-dependent editing activities. One activity is designated as 'pretransfer' editing and involves the hydrolysis of activated Val-AMP. The other activity is designated 'posttransfer' editing and involves deacylation of mischarged Val-tRNA(Ile).</text>
</comment>
<dbReference type="InterPro" id="IPR023586">
    <property type="entry name" value="Ile-tRNA-ligase_type2"/>
</dbReference>
<evidence type="ECO:0000256" key="5">
    <source>
        <dbReference type="ARBA" id="ARBA00022833"/>
    </source>
</evidence>
<dbReference type="NCBIfam" id="TIGR00392">
    <property type="entry name" value="ileS"/>
    <property type="match status" value="1"/>
</dbReference>
<dbReference type="GO" id="GO:0004822">
    <property type="term" value="F:isoleucine-tRNA ligase activity"/>
    <property type="evidence" value="ECO:0007669"/>
    <property type="project" value="UniProtKB-UniRule"/>
</dbReference>
<keyword evidence="8 10" id="KW-0030">Aminoacyl-tRNA synthetase</keyword>
<dbReference type="CDD" id="cd07961">
    <property type="entry name" value="Anticodon_Ia_Ile_ABEc"/>
    <property type="match status" value="1"/>
</dbReference>
<comment type="similarity">
    <text evidence="10">Belongs to the class-I aminoacyl-tRNA synthetase family. IleS type 2 subfamily.</text>
</comment>
<dbReference type="SUPFAM" id="SSF50677">
    <property type="entry name" value="ValRS/IleRS/LeuRS editing domain"/>
    <property type="match status" value="1"/>
</dbReference>
<dbReference type="Pfam" id="PF08264">
    <property type="entry name" value="Anticodon_1"/>
    <property type="match status" value="1"/>
</dbReference>
<comment type="domain">
    <text evidence="10">IleRS has two distinct active sites: one for aminoacylation and one for editing. The misactivated valine is translocated from the active site to the editing site, which sterically excludes the correctly activated isoleucine. The single editing site contains two valyl binding pockets, one specific for each substrate (Val-AMP or Val-tRNA(Ile)).</text>
</comment>
<dbReference type="InterPro" id="IPR009080">
    <property type="entry name" value="tRNAsynth_Ia_anticodon-bd"/>
</dbReference>
<feature type="binding site" evidence="10">
    <location>
        <position position="604"/>
    </location>
    <ligand>
        <name>ATP</name>
        <dbReference type="ChEBI" id="CHEBI:30616"/>
    </ligand>
</feature>
<evidence type="ECO:0000259" key="12">
    <source>
        <dbReference type="Pfam" id="PF08264"/>
    </source>
</evidence>
<keyword evidence="4 10" id="KW-0547">Nucleotide-binding</keyword>
<dbReference type="InterPro" id="IPR033709">
    <property type="entry name" value="Anticodon_Ile_ABEc"/>
</dbReference>
<dbReference type="EMBL" id="DRZM01000202">
    <property type="protein sequence ID" value="HHP05455.1"/>
    <property type="molecule type" value="Genomic_DNA"/>
</dbReference>
<proteinExistence type="inferred from homology"/>
<dbReference type="Gene3D" id="3.90.740.10">
    <property type="entry name" value="Valyl/Leucyl/Isoleucyl-tRNA synthetase, editing domain"/>
    <property type="match status" value="1"/>
</dbReference>
<keyword evidence="7 10" id="KW-0648">Protein biosynthesis</keyword>
<dbReference type="AlphaFoldDB" id="A0A7J3X8U0"/>
<keyword evidence="6 10" id="KW-0067">ATP-binding</keyword>
<evidence type="ECO:0000256" key="4">
    <source>
        <dbReference type="ARBA" id="ARBA00022741"/>
    </source>
</evidence>
<keyword evidence="2 10" id="KW-0436">Ligase</keyword>
<feature type="short sequence motif" description="'KMSKS' region" evidence="10">
    <location>
        <begin position="601"/>
        <end position="605"/>
    </location>
</feature>
<sequence>MGVVRSIPQAFKPKDYEIEVLSYWERNRVYERLRESRRGRRKFYFLDGPPYASSGVPHVGTLWNKVLKDAVIRYKRLRGFSVHDQPGYDCHGLPIEVQVEKRLGFKTKKDIESFGVDKFVEQCKAFVLENVKSMSRYFRDFGVSMDWSNPYLTLDRDYIESAWWFIKQAEERGLLDYGMKVVHWCPRCETTLADYEVSEYVELEDPSIYVKFPLLDEEGAYLLIWTTTPWTIPANTFVMANPDLDYTLVEVGGERLILAEARLEEVMREAGVQEYRVLRRFKGSELDGLRYVHPLREEVAAQAGDRGIHRVVLSREYVSAEEGTGLVHSAPGHGEEDYEVGLRYGMPILVLVDEHGLMTEEAGAYAGKSAREASQLIVEDLRRKGLLLHAGTIRHRYPVCWRCKTPLLLRATRQWFIKVTKLKEEMLSEAAKVEWIPPWAGYSRFKNWLEGLRDWIISRQRYWGIPAPIWVCGKCGRRLVVGSLKELEELAGAQLELPDLHRPWVDKVVIRCPSCGGEMRRVPDVLDVWLDSGIAFFASLGYPKDRRKFEELYPVDFITEGHDQIAGWFYSLLRSGVIAFGHTPYRAVLMHGFALDEQGREMHKSLGNYVEPDQILRYEHGSRDVFRWFVLRNTMWEDLRFSWRGLSEVYSDLHVLWNVYYFATLYMSIDRFDPGAWPLHKLMDKLRPEDRWLLSRFTRFVREYTESFEKYHIHRAARLLRDFVVEDLSHWYIRLVRPRVWVEEEEESKLAAYATLHYVLFNLLPLMTPLLPFTAEKLYLGAFKDEDMPLSVNELAWPEPDPALENPQLEKEMEVVKGVVERALALRMKRGVKIRQPLPRLLVYTDDPAVASAVRKLAHVIRGQVNVKSVEVEPVSRVREVLKVRFKPVYQKLGPVFREKTGEVVRALESMQDLVYAEALEREGEVAVRIGEEAITVKREMVEVYLEWAEDFLGDRLDSSFIALDFRISEREMAEGLARDVLRRIQFMRKELNLPVDAYIAVKLYVPPEARVLLTPDLLSFIRSESRAREMELVESAEAVSGDAVREWEIGDLRVVIGISLYGHLAP</sequence>
<dbReference type="HAMAP" id="MF_02003">
    <property type="entry name" value="Ile_tRNA_synth_type2"/>
    <property type="match status" value="1"/>
</dbReference>
<dbReference type="PANTHER" id="PTHR42780:SF1">
    <property type="entry name" value="ISOLEUCINE--TRNA LIGASE, CYTOPLASMIC"/>
    <property type="match status" value="1"/>
</dbReference>
<dbReference type="GO" id="GO:0002161">
    <property type="term" value="F:aminoacyl-tRNA deacylase activity"/>
    <property type="evidence" value="ECO:0007669"/>
    <property type="project" value="InterPro"/>
</dbReference>
<feature type="domain" description="Methionyl/Valyl/Leucyl/Isoleucyl-tRNA synthetase anticodon-binding" evidence="12">
    <location>
        <begin position="690"/>
        <end position="839"/>
    </location>
</feature>
<dbReference type="GO" id="GO:0000049">
    <property type="term" value="F:tRNA binding"/>
    <property type="evidence" value="ECO:0007669"/>
    <property type="project" value="InterPro"/>
</dbReference>
<dbReference type="InterPro" id="IPR002301">
    <property type="entry name" value="Ile-tRNA-ligase"/>
</dbReference>
<protein>
    <recommendedName>
        <fullName evidence="10">Isoleucine--tRNA ligase</fullName>
        <ecNumber evidence="10">6.1.1.5</ecNumber>
    </recommendedName>
    <alternativeName>
        <fullName evidence="10">Isoleucyl-tRNA synthetase</fullName>
        <shortName evidence="10">IleRS</shortName>
    </alternativeName>
</protein>
<comment type="subunit">
    <text evidence="10">Monomer.</text>
</comment>
<evidence type="ECO:0000256" key="1">
    <source>
        <dbReference type="ARBA" id="ARBA00022490"/>
    </source>
</evidence>
<dbReference type="InterPro" id="IPR009008">
    <property type="entry name" value="Val/Leu/Ile-tRNA-synth_edit"/>
</dbReference>
<name>A0A7J3X8U0_THEPE</name>
<dbReference type="EC" id="6.1.1.5" evidence="10"/>
<organism evidence="13">
    <name type="scientific">Thermofilum pendens</name>
    <dbReference type="NCBI Taxonomy" id="2269"/>
    <lineage>
        <taxon>Archaea</taxon>
        <taxon>Thermoproteota</taxon>
        <taxon>Thermoprotei</taxon>
        <taxon>Thermofilales</taxon>
        <taxon>Thermofilaceae</taxon>
        <taxon>Thermofilum</taxon>
    </lineage>
</organism>
<accession>A0A7J3X8U0</accession>
<keyword evidence="3 10" id="KW-0479">Metal-binding</keyword>
<dbReference type="CDD" id="cd00818">
    <property type="entry name" value="IleRS_core"/>
    <property type="match status" value="1"/>
</dbReference>
<reference evidence="13" key="1">
    <citation type="journal article" date="2020" name="mSystems">
        <title>Genome- and Community-Level Interaction Insights into Carbon Utilization and Element Cycling Functions of Hydrothermarchaeota in Hydrothermal Sediment.</title>
        <authorList>
            <person name="Zhou Z."/>
            <person name="Liu Y."/>
            <person name="Xu W."/>
            <person name="Pan J."/>
            <person name="Luo Z.H."/>
            <person name="Li M."/>
        </authorList>
    </citation>
    <scope>NUCLEOTIDE SEQUENCE [LARGE SCALE GENOMIC DNA]</scope>
    <source>
        <strain evidence="13">SpSt-1125</strain>
    </source>
</reference>
<evidence type="ECO:0000256" key="10">
    <source>
        <dbReference type="HAMAP-Rule" id="MF_02003"/>
    </source>
</evidence>
<gene>
    <name evidence="10" type="primary">ileS</name>
    <name evidence="13" type="ORF">ENM88_06910</name>
</gene>
<evidence type="ECO:0000313" key="13">
    <source>
        <dbReference type="EMBL" id="HHP05455.1"/>
    </source>
</evidence>
<dbReference type="SUPFAM" id="SSF47323">
    <property type="entry name" value="Anticodon-binding domain of a subclass of class I aminoacyl-tRNA synthetases"/>
    <property type="match status" value="1"/>
</dbReference>
<feature type="domain" description="Aminoacyl-tRNA synthetase class Ia" evidence="11">
    <location>
        <begin position="20"/>
        <end position="641"/>
    </location>
</feature>
<evidence type="ECO:0000256" key="7">
    <source>
        <dbReference type="ARBA" id="ARBA00022917"/>
    </source>
</evidence>
<evidence type="ECO:0000256" key="6">
    <source>
        <dbReference type="ARBA" id="ARBA00022840"/>
    </source>
</evidence>
<dbReference type="PRINTS" id="PR00984">
    <property type="entry name" value="TRNASYNTHILE"/>
</dbReference>
<dbReference type="GO" id="GO:0005524">
    <property type="term" value="F:ATP binding"/>
    <property type="evidence" value="ECO:0007669"/>
    <property type="project" value="UniProtKB-UniRule"/>
</dbReference>
<evidence type="ECO:0000256" key="8">
    <source>
        <dbReference type="ARBA" id="ARBA00023146"/>
    </source>
</evidence>
<dbReference type="GO" id="GO:0005737">
    <property type="term" value="C:cytoplasm"/>
    <property type="evidence" value="ECO:0007669"/>
    <property type="project" value="UniProtKB-SubCell"/>
</dbReference>
<comment type="subcellular location">
    <subcellularLocation>
        <location evidence="10">Cytoplasm</location>
    </subcellularLocation>
</comment>
<comment type="catalytic activity">
    <reaction evidence="9 10">
        <text>tRNA(Ile) + L-isoleucine + ATP = L-isoleucyl-tRNA(Ile) + AMP + diphosphate</text>
        <dbReference type="Rhea" id="RHEA:11060"/>
        <dbReference type="Rhea" id="RHEA-COMP:9666"/>
        <dbReference type="Rhea" id="RHEA-COMP:9695"/>
        <dbReference type="ChEBI" id="CHEBI:30616"/>
        <dbReference type="ChEBI" id="CHEBI:33019"/>
        <dbReference type="ChEBI" id="CHEBI:58045"/>
        <dbReference type="ChEBI" id="CHEBI:78442"/>
        <dbReference type="ChEBI" id="CHEBI:78528"/>
        <dbReference type="ChEBI" id="CHEBI:456215"/>
        <dbReference type="EC" id="6.1.1.5"/>
    </reaction>
</comment>
<dbReference type="PANTHER" id="PTHR42780">
    <property type="entry name" value="SOLEUCYL-TRNA SYNTHETASE"/>
    <property type="match status" value="1"/>
</dbReference>
<evidence type="ECO:0000256" key="3">
    <source>
        <dbReference type="ARBA" id="ARBA00022723"/>
    </source>
</evidence>
<dbReference type="InterPro" id="IPR002300">
    <property type="entry name" value="aa-tRNA-synth_Ia"/>
</dbReference>
<evidence type="ECO:0000256" key="9">
    <source>
        <dbReference type="ARBA" id="ARBA00048359"/>
    </source>
</evidence>
<dbReference type="Gene3D" id="3.30.720.200">
    <property type="match status" value="1"/>
</dbReference>
<dbReference type="Gene3D" id="1.10.730.10">
    <property type="entry name" value="Isoleucyl-tRNA Synthetase, Domain 1"/>
    <property type="match status" value="1"/>
</dbReference>
<dbReference type="FunFam" id="3.40.50.620:FF:000286">
    <property type="entry name" value="Isoleucine--tRNA ligase"/>
    <property type="match status" value="1"/>
</dbReference>
<dbReference type="InterPro" id="IPR014729">
    <property type="entry name" value="Rossmann-like_a/b/a_fold"/>
</dbReference>
<dbReference type="GO" id="GO:0008270">
    <property type="term" value="F:zinc ion binding"/>
    <property type="evidence" value="ECO:0007669"/>
    <property type="project" value="UniProtKB-UniRule"/>
</dbReference>
<dbReference type="Pfam" id="PF19302">
    <property type="entry name" value="DUF5915"/>
    <property type="match status" value="1"/>
</dbReference>
<evidence type="ECO:0000256" key="2">
    <source>
        <dbReference type="ARBA" id="ARBA00022598"/>
    </source>
</evidence>
<keyword evidence="5 10" id="KW-0862">Zinc</keyword>
<dbReference type="GO" id="GO:0006428">
    <property type="term" value="P:isoleucyl-tRNA aminoacylation"/>
    <property type="evidence" value="ECO:0007669"/>
    <property type="project" value="UniProtKB-UniRule"/>
</dbReference>
<keyword evidence="1 10" id="KW-0963">Cytoplasm</keyword>
<dbReference type="SUPFAM" id="SSF52374">
    <property type="entry name" value="Nucleotidylyl transferase"/>
    <property type="match status" value="1"/>
</dbReference>
<dbReference type="InterPro" id="IPR013155">
    <property type="entry name" value="M/V/L/I-tRNA-synth_anticd-bd"/>
</dbReference>